<keyword evidence="1" id="KW-1133">Transmembrane helix</keyword>
<feature type="transmembrane region" description="Helical" evidence="1">
    <location>
        <begin position="24"/>
        <end position="42"/>
    </location>
</feature>
<organism evidence="2 3">
    <name type="scientific">Lacticaseibacillus paracasei (strain ATCC 334 / BCRC 17002 / CCUG 31169 / CIP 107868 / KCTC 3260 / NRRL B-441)</name>
    <name type="common">Lactobacillus paracasei</name>
    <dbReference type="NCBI Taxonomy" id="321967"/>
    <lineage>
        <taxon>Bacteria</taxon>
        <taxon>Bacillati</taxon>
        <taxon>Bacillota</taxon>
        <taxon>Bacilli</taxon>
        <taxon>Lactobacillales</taxon>
        <taxon>Lactobacillaceae</taxon>
        <taxon>Lacticaseibacillus</taxon>
    </lineage>
</organism>
<name>Q033N7_LACP3</name>
<gene>
    <name evidence="2" type="ordered locus">LSEI_2876</name>
</gene>
<sequence>MANPPMTGVNELEIASRMPFSNRLNVIFSRFLLTFSVVALAFDT</sequence>
<dbReference type="HOGENOM" id="CLU_3217754_0_0_9"/>
<accession>Q033N7</accession>
<keyword evidence="1" id="KW-0812">Transmembrane</keyword>
<dbReference type="AlphaFoldDB" id="Q033N7"/>
<evidence type="ECO:0000313" key="3">
    <source>
        <dbReference type="Proteomes" id="UP000001651"/>
    </source>
</evidence>
<evidence type="ECO:0000256" key="1">
    <source>
        <dbReference type="SAM" id="Phobius"/>
    </source>
</evidence>
<dbReference type="EMBL" id="CP000423">
    <property type="protein sequence ID" value="ABJ71585.1"/>
    <property type="molecule type" value="Genomic_DNA"/>
</dbReference>
<dbReference type="PaxDb" id="321967-LSEI_2876"/>
<proteinExistence type="predicted"/>
<protein>
    <recommendedName>
        <fullName evidence="4">MFS transporter</fullName>
    </recommendedName>
</protein>
<keyword evidence="3" id="KW-1185">Reference proteome</keyword>
<keyword evidence="1" id="KW-0472">Membrane</keyword>
<dbReference type="KEGG" id="lca:LSEI_2876"/>
<evidence type="ECO:0000313" key="2">
    <source>
        <dbReference type="EMBL" id="ABJ71585.1"/>
    </source>
</evidence>
<evidence type="ECO:0008006" key="4">
    <source>
        <dbReference type="Google" id="ProtNLM"/>
    </source>
</evidence>
<dbReference type="Proteomes" id="UP000001651">
    <property type="component" value="Chromosome"/>
</dbReference>
<reference evidence="2 3" key="1">
    <citation type="journal article" date="2006" name="Proc. Natl. Acad. Sci. U.S.A.">
        <title>Comparative genomics of the lactic acid bacteria.</title>
        <authorList>
            <person name="Makarova K."/>
            <person name="Slesarev A."/>
            <person name="Wolf Y."/>
            <person name="Sorokin A."/>
            <person name="Mirkin B."/>
            <person name="Koonin E."/>
            <person name="Pavlov A."/>
            <person name="Pavlova N."/>
            <person name="Karamychev V."/>
            <person name="Polouchine N."/>
            <person name="Shakhova V."/>
            <person name="Grigoriev I."/>
            <person name="Lou Y."/>
            <person name="Rohksar D."/>
            <person name="Lucas S."/>
            <person name="Huang K."/>
            <person name="Goodstein D.M."/>
            <person name="Hawkins T."/>
            <person name="Plengvidhya V."/>
            <person name="Welker D."/>
            <person name="Hughes J."/>
            <person name="Goh Y."/>
            <person name="Benson A."/>
            <person name="Baldwin K."/>
            <person name="Lee J.H."/>
            <person name="Diaz-Muniz I."/>
            <person name="Dosti B."/>
            <person name="Smeianov V."/>
            <person name="Wechter W."/>
            <person name="Barabote R."/>
            <person name="Lorca G."/>
            <person name="Altermann E."/>
            <person name="Barrangou R."/>
            <person name="Ganesan B."/>
            <person name="Xie Y."/>
            <person name="Rawsthorne H."/>
            <person name="Tamir D."/>
            <person name="Parker C."/>
            <person name="Breidt F."/>
            <person name="Broadbent J."/>
            <person name="Hutkins R."/>
            <person name="O'Sullivan D."/>
            <person name="Steele J."/>
            <person name="Unlu G."/>
            <person name="Saier M."/>
            <person name="Klaenhammer T."/>
            <person name="Richardson P."/>
            <person name="Kozyavkin S."/>
            <person name="Weimer B."/>
            <person name="Mills D."/>
        </authorList>
    </citation>
    <scope>NUCLEOTIDE SEQUENCE [LARGE SCALE GENOMIC DNA]</scope>
    <source>
        <strain evidence="3">ATCC 334 / BCRC 17002 / CCUG 31169 / CIP 107868 / KCTC 3260 / NRRL B-441</strain>
    </source>
</reference>